<name>A0ACC0F9R1_9ERIC</name>
<comment type="caution">
    <text evidence="1">The sequence shown here is derived from an EMBL/GenBank/DDBJ whole genome shotgun (WGS) entry which is preliminary data.</text>
</comment>
<evidence type="ECO:0000313" key="1">
    <source>
        <dbReference type="EMBL" id="KAI7985214.1"/>
    </source>
</evidence>
<evidence type="ECO:0000313" key="2">
    <source>
        <dbReference type="Proteomes" id="UP001060215"/>
    </source>
</evidence>
<protein>
    <submittedName>
        <fullName evidence="1">Uncharacterized protein</fullName>
    </submittedName>
</protein>
<keyword evidence="2" id="KW-1185">Reference proteome</keyword>
<gene>
    <name evidence="1" type="ORF">LOK49_LG14G00944</name>
</gene>
<organism evidence="1 2">
    <name type="scientific">Camellia lanceoleosa</name>
    <dbReference type="NCBI Taxonomy" id="1840588"/>
    <lineage>
        <taxon>Eukaryota</taxon>
        <taxon>Viridiplantae</taxon>
        <taxon>Streptophyta</taxon>
        <taxon>Embryophyta</taxon>
        <taxon>Tracheophyta</taxon>
        <taxon>Spermatophyta</taxon>
        <taxon>Magnoliopsida</taxon>
        <taxon>eudicotyledons</taxon>
        <taxon>Gunneridae</taxon>
        <taxon>Pentapetalae</taxon>
        <taxon>asterids</taxon>
        <taxon>Ericales</taxon>
        <taxon>Theaceae</taxon>
        <taxon>Camellia</taxon>
    </lineage>
</organism>
<accession>A0ACC0F9R1</accession>
<reference evidence="1 2" key="1">
    <citation type="journal article" date="2022" name="Plant J.">
        <title>Chromosome-level genome of Camellia lanceoleosa provides a valuable resource for understanding genome evolution and self-incompatibility.</title>
        <authorList>
            <person name="Gong W."/>
            <person name="Xiao S."/>
            <person name="Wang L."/>
            <person name="Liao Z."/>
            <person name="Chang Y."/>
            <person name="Mo W."/>
            <person name="Hu G."/>
            <person name="Li W."/>
            <person name="Zhao G."/>
            <person name="Zhu H."/>
            <person name="Hu X."/>
            <person name="Ji K."/>
            <person name="Xiang X."/>
            <person name="Song Q."/>
            <person name="Yuan D."/>
            <person name="Jin S."/>
            <person name="Zhang L."/>
        </authorList>
    </citation>
    <scope>NUCLEOTIDE SEQUENCE [LARGE SCALE GENOMIC DNA]</scope>
    <source>
        <strain evidence="1">SQ_2022a</strain>
    </source>
</reference>
<dbReference type="EMBL" id="CM045772">
    <property type="protein sequence ID" value="KAI7985214.1"/>
    <property type="molecule type" value="Genomic_DNA"/>
</dbReference>
<dbReference type="Proteomes" id="UP001060215">
    <property type="component" value="Chromosome 15"/>
</dbReference>
<sequence length="104" mass="11621">MGNVTSSVAAKFTFFPPDPSMYNVQRDDDGRVRVWRDEIDDGRLVGVVGPPSSPADVDEYSKTEIRAMKLIQSIFEGNEAYGTPAKGWSQENTKAHHDLPEQHK</sequence>
<proteinExistence type="predicted"/>